<dbReference type="InterPro" id="IPR050366">
    <property type="entry name" value="BP-dependent_transpt_permease"/>
</dbReference>
<organism evidence="9 10">
    <name type="scientific">Pseudonocardia oroxyli</name>
    <dbReference type="NCBI Taxonomy" id="366584"/>
    <lineage>
        <taxon>Bacteria</taxon>
        <taxon>Bacillati</taxon>
        <taxon>Actinomycetota</taxon>
        <taxon>Actinomycetes</taxon>
        <taxon>Pseudonocardiales</taxon>
        <taxon>Pseudonocardiaceae</taxon>
        <taxon>Pseudonocardia</taxon>
    </lineage>
</organism>
<proteinExistence type="inferred from homology"/>
<dbReference type="Gene3D" id="1.10.3720.10">
    <property type="entry name" value="MetI-like"/>
    <property type="match status" value="1"/>
</dbReference>
<name>A0A1G7G7A6_PSEOR</name>
<evidence type="ECO:0000256" key="7">
    <source>
        <dbReference type="RuleBase" id="RU363032"/>
    </source>
</evidence>
<evidence type="ECO:0000256" key="4">
    <source>
        <dbReference type="ARBA" id="ARBA00022692"/>
    </source>
</evidence>
<sequence>MRRWPVACAAAAGVLVVLPFLLPHPDVPDFAAILAPPSAAHPLGTDQLGRDVAARMVAGARLTLGLSVAAVLLTGLFGVAVGLLAGASKGPFGAVLVRTADLLAALPTVLFGLLAAVVLGPGVPALLVAVCAVGWTPFARQAHLLTVRETGREYVEGVVALGATRARVLAVHVSRNIAPPLVAHACLRFASTLLTVSGLSFLGLGVQPPTAEWGAMVAEGREYLFAAPHVVLVPSVAVVLTAAAATVLGRRLSGGGG</sequence>
<evidence type="ECO:0000259" key="8">
    <source>
        <dbReference type="PROSITE" id="PS50928"/>
    </source>
</evidence>
<dbReference type="Pfam" id="PF00528">
    <property type="entry name" value="BPD_transp_1"/>
    <property type="match status" value="1"/>
</dbReference>
<dbReference type="PANTHER" id="PTHR43386:SF1">
    <property type="entry name" value="D,D-DIPEPTIDE TRANSPORT SYSTEM PERMEASE PROTEIN DDPC-RELATED"/>
    <property type="match status" value="1"/>
</dbReference>
<evidence type="ECO:0000313" key="10">
    <source>
        <dbReference type="Proteomes" id="UP000198967"/>
    </source>
</evidence>
<evidence type="ECO:0000256" key="6">
    <source>
        <dbReference type="ARBA" id="ARBA00023136"/>
    </source>
</evidence>
<dbReference type="RefSeq" id="WP_093076720.1">
    <property type="nucleotide sequence ID" value="NZ_FNBE01000002.1"/>
</dbReference>
<keyword evidence="2 7" id="KW-0813">Transport</keyword>
<dbReference type="GO" id="GO:0005886">
    <property type="term" value="C:plasma membrane"/>
    <property type="evidence" value="ECO:0007669"/>
    <property type="project" value="UniProtKB-SubCell"/>
</dbReference>
<feature type="transmembrane region" description="Helical" evidence="7">
    <location>
        <begin position="64"/>
        <end position="87"/>
    </location>
</feature>
<feature type="transmembrane region" description="Helical" evidence="7">
    <location>
        <begin position="226"/>
        <end position="248"/>
    </location>
</feature>
<keyword evidence="10" id="KW-1185">Reference proteome</keyword>
<keyword evidence="6 7" id="KW-0472">Membrane</keyword>
<dbReference type="PROSITE" id="PS50928">
    <property type="entry name" value="ABC_TM1"/>
    <property type="match status" value="1"/>
</dbReference>
<evidence type="ECO:0000256" key="2">
    <source>
        <dbReference type="ARBA" id="ARBA00022448"/>
    </source>
</evidence>
<evidence type="ECO:0000256" key="1">
    <source>
        <dbReference type="ARBA" id="ARBA00004651"/>
    </source>
</evidence>
<keyword evidence="5 7" id="KW-1133">Transmembrane helix</keyword>
<keyword evidence="4 7" id="KW-0812">Transmembrane</keyword>
<feature type="domain" description="ABC transmembrane type-1" evidence="8">
    <location>
        <begin position="60"/>
        <end position="249"/>
    </location>
</feature>
<dbReference type="CDD" id="cd06261">
    <property type="entry name" value="TM_PBP2"/>
    <property type="match status" value="1"/>
</dbReference>
<comment type="similarity">
    <text evidence="7">Belongs to the binding-protein-dependent transport system permease family.</text>
</comment>
<dbReference type="Proteomes" id="UP000198967">
    <property type="component" value="Unassembled WGS sequence"/>
</dbReference>
<evidence type="ECO:0000256" key="3">
    <source>
        <dbReference type="ARBA" id="ARBA00022475"/>
    </source>
</evidence>
<dbReference type="InterPro" id="IPR000515">
    <property type="entry name" value="MetI-like"/>
</dbReference>
<keyword evidence="3" id="KW-1003">Cell membrane</keyword>
<dbReference type="SUPFAM" id="SSF161098">
    <property type="entry name" value="MetI-like"/>
    <property type="match status" value="1"/>
</dbReference>
<dbReference type="EMBL" id="FNBE01000002">
    <property type="protein sequence ID" value="SDE84001.1"/>
    <property type="molecule type" value="Genomic_DNA"/>
</dbReference>
<gene>
    <name evidence="9" type="ORF">SAMN05216377_102242</name>
</gene>
<accession>A0A1G7G7A6</accession>
<dbReference type="OrthoDB" id="9812701at2"/>
<reference evidence="9 10" key="1">
    <citation type="submission" date="2016-10" db="EMBL/GenBank/DDBJ databases">
        <authorList>
            <person name="de Groot N.N."/>
        </authorList>
    </citation>
    <scope>NUCLEOTIDE SEQUENCE [LARGE SCALE GENOMIC DNA]</scope>
    <source>
        <strain evidence="9 10">CGMCC 4.3143</strain>
    </source>
</reference>
<dbReference type="STRING" id="366584.SAMN05216377_102242"/>
<dbReference type="AlphaFoldDB" id="A0A1G7G7A6"/>
<evidence type="ECO:0000256" key="5">
    <source>
        <dbReference type="ARBA" id="ARBA00022989"/>
    </source>
</evidence>
<evidence type="ECO:0000313" key="9">
    <source>
        <dbReference type="EMBL" id="SDE84001.1"/>
    </source>
</evidence>
<dbReference type="PANTHER" id="PTHR43386">
    <property type="entry name" value="OLIGOPEPTIDE TRANSPORT SYSTEM PERMEASE PROTEIN APPC"/>
    <property type="match status" value="1"/>
</dbReference>
<comment type="subcellular location">
    <subcellularLocation>
        <location evidence="1 7">Cell membrane</location>
        <topology evidence="1 7">Multi-pass membrane protein</topology>
    </subcellularLocation>
</comment>
<feature type="transmembrane region" description="Helical" evidence="7">
    <location>
        <begin position="185"/>
        <end position="206"/>
    </location>
</feature>
<dbReference type="InterPro" id="IPR035906">
    <property type="entry name" value="MetI-like_sf"/>
</dbReference>
<protein>
    <submittedName>
        <fullName evidence="9">Peptide/nickel transport system permease protein</fullName>
    </submittedName>
</protein>
<dbReference type="GO" id="GO:0055085">
    <property type="term" value="P:transmembrane transport"/>
    <property type="evidence" value="ECO:0007669"/>
    <property type="project" value="InterPro"/>
</dbReference>